<evidence type="ECO:0000313" key="2">
    <source>
        <dbReference type="EMBL" id="GGB95929.1"/>
    </source>
</evidence>
<dbReference type="Pfam" id="PF13091">
    <property type="entry name" value="PLDc_2"/>
    <property type="match status" value="2"/>
</dbReference>
<reference evidence="3" key="1">
    <citation type="journal article" date="2019" name="Int. J. Syst. Evol. Microbiol.">
        <title>The Global Catalogue of Microorganisms (GCM) 10K type strain sequencing project: providing services to taxonomists for standard genome sequencing and annotation.</title>
        <authorList>
            <consortium name="The Broad Institute Genomics Platform"/>
            <consortium name="The Broad Institute Genome Sequencing Center for Infectious Disease"/>
            <person name="Wu L."/>
            <person name="Ma J."/>
        </authorList>
    </citation>
    <scope>NUCLEOTIDE SEQUENCE [LARGE SCALE GENOMIC DNA]</scope>
    <source>
        <strain evidence="3">CGMCC 1.15341</strain>
    </source>
</reference>
<feature type="domain" description="PLD phosphodiesterase" evidence="1">
    <location>
        <begin position="111"/>
        <end position="138"/>
    </location>
</feature>
<evidence type="ECO:0000313" key="3">
    <source>
        <dbReference type="Proteomes" id="UP000629025"/>
    </source>
</evidence>
<dbReference type="InterPro" id="IPR001736">
    <property type="entry name" value="PLipase_D/transphosphatidylase"/>
</dbReference>
<dbReference type="Proteomes" id="UP000629025">
    <property type="component" value="Unassembled WGS sequence"/>
</dbReference>
<dbReference type="Gene3D" id="3.30.870.10">
    <property type="entry name" value="Endonuclease Chain A"/>
    <property type="match status" value="2"/>
</dbReference>
<dbReference type="SUPFAM" id="SSF56024">
    <property type="entry name" value="Phospholipase D/nuclease"/>
    <property type="match status" value="2"/>
</dbReference>
<dbReference type="InterPro" id="IPR025202">
    <property type="entry name" value="PLD-like_dom"/>
</dbReference>
<comment type="caution">
    <text evidence="2">The sequence shown here is derived from an EMBL/GenBank/DDBJ whole genome shotgun (WGS) entry which is preliminary data.</text>
</comment>
<gene>
    <name evidence="2" type="ORF">GCM10011352_22540</name>
</gene>
<dbReference type="PANTHER" id="PTHR21248">
    <property type="entry name" value="CARDIOLIPIN SYNTHASE"/>
    <property type="match status" value="1"/>
</dbReference>
<sequence length="380" mass="43756">MGQMRRNLKWHSGNRVELLIDGDSFFPAMLSAIESARETLLLEIYLAASGAVMDRFIAALCASAERGVRVCLLFDHFGARDLRQSDRQRLSRAGVSLVLYNPIAFNKWFANFSRDHRKMLVIDQRLAFIGGTGLTDSYRSDLPGRPDTPWHEVMCRVEGPVVGDIARLFTQLWNRSCLDSLPLLNGRSQPGRVAGDALVRLLTSEGPRNQRIERSILSMTHNARQRVWICTAYFLPSFALRLALRRAARRGVDVRLVVSGPLTDHLWIHHASKRYYRRLLNAGVHIYEYQPRMLHAKLALIDDQVSIGSCNLDHWNLRWNLEANIEVREPLFSAEVEQMLLNDFVQSQEITAAEWAQRPWHRKIKELVWALISQWILRIR</sequence>
<dbReference type="CDD" id="cd09159">
    <property type="entry name" value="PLDc_ybhO_like_2"/>
    <property type="match status" value="1"/>
</dbReference>
<feature type="domain" description="PLD phosphodiesterase" evidence="1">
    <location>
        <begin position="290"/>
        <end position="316"/>
    </location>
</feature>
<proteinExistence type="predicted"/>
<keyword evidence="3" id="KW-1185">Reference proteome</keyword>
<dbReference type="CDD" id="cd09110">
    <property type="entry name" value="PLDc_CLS_1"/>
    <property type="match status" value="1"/>
</dbReference>
<protein>
    <submittedName>
        <fullName evidence="2">Cardiolipin synthase B</fullName>
    </submittedName>
</protein>
<name>A0ABQ1KHM6_9GAMM</name>
<dbReference type="PROSITE" id="PS50035">
    <property type="entry name" value="PLD"/>
    <property type="match status" value="2"/>
</dbReference>
<accession>A0ABQ1KHM6</accession>
<dbReference type="SMART" id="SM00155">
    <property type="entry name" value="PLDc"/>
    <property type="match status" value="2"/>
</dbReference>
<organism evidence="2 3">
    <name type="scientific">Marinobacterium zhoushanense</name>
    <dbReference type="NCBI Taxonomy" id="1679163"/>
    <lineage>
        <taxon>Bacteria</taxon>
        <taxon>Pseudomonadati</taxon>
        <taxon>Pseudomonadota</taxon>
        <taxon>Gammaproteobacteria</taxon>
        <taxon>Oceanospirillales</taxon>
        <taxon>Oceanospirillaceae</taxon>
        <taxon>Marinobacterium</taxon>
    </lineage>
</organism>
<dbReference type="PANTHER" id="PTHR21248:SF23">
    <property type="entry name" value="CARDIOLIPIN SYNTHASE B"/>
    <property type="match status" value="1"/>
</dbReference>
<evidence type="ECO:0000259" key="1">
    <source>
        <dbReference type="PROSITE" id="PS50035"/>
    </source>
</evidence>
<dbReference type="EMBL" id="BMIJ01000004">
    <property type="protein sequence ID" value="GGB95929.1"/>
    <property type="molecule type" value="Genomic_DNA"/>
</dbReference>